<dbReference type="SUPFAM" id="SSF55729">
    <property type="entry name" value="Acyl-CoA N-acyltransferases (Nat)"/>
    <property type="match status" value="1"/>
</dbReference>
<evidence type="ECO:0000313" key="5">
    <source>
        <dbReference type="Proteomes" id="UP001500888"/>
    </source>
</evidence>
<dbReference type="Gene3D" id="3.40.630.30">
    <property type="match status" value="1"/>
</dbReference>
<dbReference type="PROSITE" id="PS51186">
    <property type="entry name" value="GNAT"/>
    <property type="match status" value="1"/>
</dbReference>
<dbReference type="CDD" id="cd04301">
    <property type="entry name" value="NAT_SF"/>
    <property type="match status" value="1"/>
</dbReference>
<dbReference type="InterPro" id="IPR051016">
    <property type="entry name" value="Diverse_Substrate_AcTransf"/>
</dbReference>
<dbReference type="Proteomes" id="UP001500888">
    <property type="component" value="Unassembled WGS sequence"/>
</dbReference>
<proteinExistence type="predicted"/>
<accession>A0ABP7JFP9</accession>
<protein>
    <recommendedName>
        <fullName evidence="3">N-acetyltransferase domain-containing protein</fullName>
    </recommendedName>
</protein>
<dbReference type="InterPro" id="IPR016181">
    <property type="entry name" value="Acyl_CoA_acyltransferase"/>
</dbReference>
<evidence type="ECO:0000256" key="1">
    <source>
        <dbReference type="ARBA" id="ARBA00022679"/>
    </source>
</evidence>
<dbReference type="EMBL" id="BAAAZR010000059">
    <property type="protein sequence ID" value="GAA3844044.1"/>
    <property type="molecule type" value="Genomic_DNA"/>
</dbReference>
<dbReference type="PANTHER" id="PTHR10545:SF29">
    <property type="entry name" value="GH14572P-RELATED"/>
    <property type="match status" value="1"/>
</dbReference>
<organism evidence="4 5">
    <name type="scientific">Sphaerisporangium flaviroseum</name>
    <dbReference type="NCBI Taxonomy" id="509199"/>
    <lineage>
        <taxon>Bacteria</taxon>
        <taxon>Bacillati</taxon>
        <taxon>Actinomycetota</taxon>
        <taxon>Actinomycetes</taxon>
        <taxon>Streptosporangiales</taxon>
        <taxon>Streptosporangiaceae</taxon>
        <taxon>Sphaerisporangium</taxon>
    </lineage>
</organism>
<keyword evidence="2" id="KW-0012">Acyltransferase</keyword>
<reference evidence="5" key="1">
    <citation type="journal article" date="2019" name="Int. J. Syst. Evol. Microbiol.">
        <title>The Global Catalogue of Microorganisms (GCM) 10K type strain sequencing project: providing services to taxonomists for standard genome sequencing and annotation.</title>
        <authorList>
            <consortium name="The Broad Institute Genomics Platform"/>
            <consortium name="The Broad Institute Genome Sequencing Center for Infectious Disease"/>
            <person name="Wu L."/>
            <person name="Ma J."/>
        </authorList>
    </citation>
    <scope>NUCLEOTIDE SEQUENCE [LARGE SCALE GENOMIC DNA]</scope>
    <source>
        <strain evidence="5">JCM 16908</strain>
    </source>
</reference>
<dbReference type="Pfam" id="PF00583">
    <property type="entry name" value="Acetyltransf_1"/>
    <property type="match status" value="1"/>
</dbReference>
<sequence>MFLKELFVREADRRCGVADLLMQRLFDIARQQGCGRVEWQTEHDNTSARRFYEALGAKIHDGKVFYRVEL</sequence>
<comment type="caution">
    <text evidence="4">The sequence shown here is derived from an EMBL/GenBank/DDBJ whole genome shotgun (WGS) entry which is preliminary data.</text>
</comment>
<feature type="domain" description="N-acetyltransferase" evidence="3">
    <location>
        <begin position="1"/>
        <end position="70"/>
    </location>
</feature>
<evidence type="ECO:0000256" key="2">
    <source>
        <dbReference type="ARBA" id="ARBA00023315"/>
    </source>
</evidence>
<gene>
    <name evidence="4" type="ORF">GCM10022226_78860</name>
</gene>
<evidence type="ECO:0000259" key="3">
    <source>
        <dbReference type="PROSITE" id="PS51186"/>
    </source>
</evidence>
<dbReference type="PANTHER" id="PTHR10545">
    <property type="entry name" value="DIAMINE N-ACETYLTRANSFERASE"/>
    <property type="match status" value="1"/>
</dbReference>
<dbReference type="InterPro" id="IPR000182">
    <property type="entry name" value="GNAT_dom"/>
</dbReference>
<keyword evidence="5" id="KW-1185">Reference proteome</keyword>
<evidence type="ECO:0000313" key="4">
    <source>
        <dbReference type="EMBL" id="GAA3844044.1"/>
    </source>
</evidence>
<name>A0ABP7JFP9_9ACTN</name>
<keyword evidence="1" id="KW-0808">Transferase</keyword>